<accession>A0AAN6Q1H6</accession>
<reference evidence="1" key="2">
    <citation type="submission" date="2023-05" db="EMBL/GenBank/DDBJ databases">
        <authorList>
            <consortium name="Lawrence Berkeley National Laboratory"/>
            <person name="Steindorff A."/>
            <person name="Hensen N."/>
            <person name="Bonometti L."/>
            <person name="Westerberg I."/>
            <person name="Brannstrom I.O."/>
            <person name="Guillou S."/>
            <person name="Cros-Aarteil S."/>
            <person name="Calhoun S."/>
            <person name="Haridas S."/>
            <person name="Kuo A."/>
            <person name="Mondo S."/>
            <person name="Pangilinan J."/>
            <person name="Riley R."/>
            <person name="Labutti K."/>
            <person name="Andreopoulos B."/>
            <person name="Lipzen A."/>
            <person name="Chen C."/>
            <person name="Yanf M."/>
            <person name="Daum C."/>
            <person name="Ng V."/>
            <person name="Clum A."/>
            <person name="Ohm R."/>
            <person name="Martin F."/>
            <person name="Silar P."/>
            <person name="Natvig D."/>
            <person name="Lalanne C."/>
            <person name="Gautier V."/>
            <person name="Ament-Velasquez S.L."/>
            <person name="Kruys A."/>
            <person name="Hutchinson M.I."/>
            <person name="Powell A.J."/>
            <person name="Barry K."/>
            <person name="Miller A.N."/>
            <person name="Grigoriev I.V."/>
            <person name="Debuchy R."/>
            <person name="Gladieux P."/>
            <person name="Thoren M.H."/>
            <person name="Johannesson H."/>
        </authorList>
    </citation>
    <scope>NUCLEOTIDE SEQUENCE</scope>
    <source>
        <strain evidence="1">CBS 757.83</strain>
    </source>
</reference>
<sequence>MGHFLALVRIRTAPLDPQGTLAKLVGSLSLSRLRTSLIDTGFEDVCRVPTVLRSGPEPHGRGRAVRVAADSLEGVCLKRSMSFALHRVTLYIFCSRRALYVRIPPDNPSMLKVSDSLSSTCRTSIILERGPVPSILLTANSASVLGLTLSGVFIS</sequence>
<dbReference type="Proteomes" id="UP001305647">
    <property type="component" value="Unassembled WGS sequence"/>
</dbReference>
<dbReference type="EMBL" id="MU863634">
    <property type="protein sequence ID" value="KAK4101738.1"/>
    <property type="molecule type" value="Genomic_DNA"/>
</dbReference>
<evidence type="ECO:0000313" key="1">
    <source>
        <dbReference type="EMBL" id="KAK4101738.1"/>
    </source>
</evidence>
<reference evidence="1" key="1">
    <citation type="journal article" date="2023" name="Mol. Phylogenet. Evol.">
        <title>Genome-scale phylogeny and comparative genomics of the fungal order Sordariales.</title>
        <authorList>
            <person name="Hensen N."/>
            <person name="Bonometti L."/>
            <person name="Westerberg I."/>
            <person name="Brannstrom I.O."/>
            <person name="Guillou S."/>
            <person name="Cros-Aarteil S."/>
            <person name="Calhoun S."/>
            <person name="Haridas S."/>
            <person name="Kuo A."/>
            <person name="Mondo S."/>
            <person name="Pangilinan J."/>
            <person name="Riley R."/>
            <person name="LaButti K."/>
            <person name="Andreopoulos B."/>
            <person name="Lipzen A."/>
            <person name="Chen C."/>
            <person name="Yan M."/>
            <person name="Daum C."/>
            <person name="Ng V."/>
            <person name="Clum A."/>
            <person name="Steindorff A."/>
            <person name="Ohm R.A."/>
            <person name="Martin F."/>
            <person name="Silar P."/>
            <person name="Natvig D.O."/>
            <person name="Lalanne C."/>
            <person name="Gautier V."/>
            <person name="Ament-Velasquez S.L."/>
            <person name="Kruys A."/>
            <person name="Hutchinson M.I."/>
            <person name="Powell A.J."/>
            <person name="Barry K."/>
            <person name="Miller A.N."/>
            <person name="Grigoriev I.V."/>
            <person name="Debuchy R."/>
            <person name="Gladieux P."/>
            <person name="Hiltunen Thoren M."/>
            <person name="Johannesson H."/>
        </authorList>
    </citation>
    <scope>NUCLEOTIDE SEQUENCE</scope>
    <source>
        <strain evidence="1">CBS 757.83</strain>
    </source>
</reference>
<comment type="caution">
    <text evidence="1">The sequence shown here is derived from an EMBL/GenBank/DDBJ whole genome shotgun (WGS) entry which is preliminary data.</text>
</comment>
<gene>
    <name evidence="1" type="ORF">N658DRAFT_53506</name>
</gene>
<keyword evidence="2" id="KW-1185">Reference proteome</keyword>
<evidence type="ECO:0000313" key="2">
    <source>
        <dbReference type="Proteomes" id="UP001305647"/>
    </source>
</evidence>
<dbReference type="AlphaFoldDB" id="A0AAN6Q1H6"/>
<protein>
    <submittedName>
        <fullName evidence="1">Uncharacterized protein</fullName>
    </submittedName>
</protein>
<proteinExistence type="predicted"/>
<name>A0AAN6Q1H6_9PEZI</name>
<organism evidence="1 2">
    <name type="scientific">Parathielavia hyrcaniae</name>
    <dbReference type="NCBI Taxonomy" id="113614"/>
    <lineage>
        <taxon>Eukaryota</taxon>
        <taxon>Fungi</taxon>
        <taxon>Dikarya</taxon>
        <taxon>Ascomycota</taxon>
        <taxon>Pezizomycotina</taxon>
        <taxon>Sordariomycetes</taxon>
        <taxon>Sordariomycetidae</taxon>
        <taxon>Sordariales</taxon>
        <taxon>Chaetomiaceae</taxon>
        <taxon>Parathielavia</taxon>
    </lineage>
</organism>